<evidence type="ECO:0000259" key="2">
    <source>
        <dbReference type="Pfam" id="PF01266"/>
    </source>
</evidence>
<dbReference type="STRING" id="1155689.SAMN05444278_102211"/>
<dbReference type="RefSeq" id="WP_073192262.1">
    <property type="nucleotide sequence ID" value="NZ_FQTW01000002.1"/>
</dbReference>
<dbReference type="Gene3D" id="3.50.50.60">
    <property type="entry name" value="FAD/NAD(P)-binding domain"/>
    <property type="match status" value="2"/>
</dbReference>
<organism evidence="3 4">
    <name type="scientific">Psychroflexus salarius</name>
    <dbReference type="NCBI Taxonomy" id="1155689"/>
    <lineage>
        <taxon>Bacteria</taxon>
        <taxon>Pseudomonadati</taxon>
        <taxon>Bacteroidota</taxon>
        <taxon>Flavobacteriia</taxon>
        <taxon>Flavobacteriales</taxon>
        <taxon>Flavobacteriaceae</taxon>
        <taxon>Psychroflexus</taxon>
    </lineage>
</organism>
<dbReference type="InterPro" id="IPR006076">
    <property type="entry name" value="FAD-dep_OxRdtase"/>
</dbReference>
<dbReference type="Proteomes" id="UP000184462">
    <property type="component" value="Unassembled WGS sequence"/>
</dbReference>
<dbReference type="Pfam" id="PF01266">
    <property type="entry name" value="DAO"/>
    <property type="match status" value="1"/>
</dbReference>
<dbReference type="Gene3D" id="3.30.9.10">
    <property type="entry name" value="D-Amino Acid Oxidase, subunit A, domain 2"/>
    <property type="match status" value="1"/>
</dbReference>
<protein>
    <submittedName>
        <fullName evidence="3">Glycine/D-amino acid oxidase</fullName>
    </submittedName>
</protein>
<dbReference type="OrthoDB" id="214253at2"/>
<keyword evidence="4" id="KW-1185">Reference proteome</keyword>
<keyword evidence="1" id="KW-0560">Oxidoreductase</keyword>
<dbReference type="EMBL" id="FQTW01000002">
    <property type="protein sequence ID" value="SHE52469.1"/>
    <property type="molecule type" value="Genomic_DNA"/>
</dbReference>
<dbReference type="SUPFAM" id="SSF51971">
    <property type="entry name" value="Nucleotide-binding domain"/>
    <property type="match status" value="1"/>
</dbReference>
<dbReference type="PANTHER" id="PTHR13847:SF289">
    <property type="entry name" value="GLYCINE OXIDASE"/>
    <property type="match status" value="1"/>
</dbReference>
<name>A0A1M4U6V4_9FLAO</name>
<dbReference type="AlphaFoldDB" id="A0A1M4U6V4"/>
<dbReference type="GO" id="GO:0016491">
    <property type="term" value="F:oxidoreductase activity"/>
    <property type="evidence" value="ECO:0007669"/>
    <property type="project" value="UniProtKB-KW"/>
</dbReference>
<dbReference type="PANTHER" id="PTHR13847">
    <property type="entry name" value="SARCOSINE DEHYDROGENASE-RELATED"/>
    <property type="match status" value="1"/>
</dbReference>
<feature type="domain" description="FAD dependent oxidoreductase" evidence="2">
    <location>
        <begin position="182"/>
        <end position="327"/>
    </location>
</feature>
<sequence>MTHKDVLVVGFGIAGSSLAHQLEQLGKSFDIVSNNSQQATRVAGGVLNPIVLKRYKKVWMAKEFYASAVKFYSSIETKLKTTFIQQPNLFKLLQSPQDCNDFISATERSYISNFLTSIKSPSHPHLSNAVIKLGEVNHIYTLDLNTYLDESMKYFNDSFYLDNFNYNKLKIGNSSVSYQSKSYQYVIFCEGYGVIDNPFFNHLPIYGNKGEYLIIHSKDLNSNQSIYKSKYFLIPLGNDLYKFGANYQRHELNNEPTEAIRLELSKAFETMFSVDYQIVDQLAGVRPTVKDRRPILGEHEKYSQLFIFNGNGSRGVLASPYLAENMVQHIFYKQPILDDVDIKRYVV</sequence>
<evidence type="ECO:0000313" key="3">
    <source>
        <dbReference type="EMBL" id="SHE52469.1"/>
    </source>
</evidence>
<accession>A0A1M4U6V4</accession>
<gene>
    <name evidence="3" type="ORF">SAMN05444278_102211</name>
</gene>
<proteinExistence type="predicted"/>
<reference evidence="3 4" key="1">
    <citation type="submission" date="2016-11" db="EMBL/GenBank/DDBJ databases">
        <authorList>
            <person name="Jaros S."/>
            <person name="Januszkiewicz K."/>
            <person name="Wedrychowicz H."/>
        </authorList>
    </citation>
    <scope>NUCLEOTIDE SEQUENCE [LARGE SCALE GENOMIC DNA]</scope>
    <source>
        <strain evidence="3 4">DSM 25661</strain>
    </source>
</reference>
<dbReference type="GO" id="GO:0005737">
    <property type="term" value="C:cytoplasm"/>
    <property type="evidence" value="ECO:0007669"/>
    <property type="project" value="TreeGrafter"/>
</dbReference>
<evidence type="ECO:0000313" key="4">
    <source>
        <dbReference type="Proteomes" id="UP000184462"/>
    </source>
</evidence>
<dbReference type="InterPro" id="IPR036188">
    <property type="entry name" value="FAD/NAD-bd_sf"/>
</dbReference>
<evidence type="ECO:0000256" key="1">
    <source>
        <dbReference type="ARBA" id="ARBA00023002"/>
    </source>
</evidence>